<comment type="catalytic activity">
    <reaction evidence="14">
        <text>GTP + H2O = GDP + phosphate + H(+)</text>
        <dbReference type="Rhea" id="RHEA:19669"/>
        <dbReference type="ChEBI" id="CHEBI:15377"/>
        <dbReference type="ChEBI" id="CHEBI:15378"/>
        <dbReference type="ChEBI" id="CHEBI:37565"/>
        <dbReference type="ChEBI" id="CHEBI:43474"/>
        <dbReference type="ChEBI" id="CHEBI:58189"/>
        <dbReference type="EC" id="3.6.5.2"/>
    </reaction>
    <physiologicalReaction direction="left-to-right" evidence="14">
        <dbReference type="Rhea" id="RHEA:19670"/>
    </physiologicalReaction>
</comment>
<dbReference type="CDD" id="cd00879">
    <property type="entry name" value="Sar1"/>
    <property type="match status" value="1"/>
</dbReference>
<evidence type="ECO:0000313" key="30">
    <source>
        <dbReference type="Proteomes" id="UP000663833"/>
    </source>
</evidence>
<dbReference type="PANTHER" id="PTHR45684">
    <property type="entry name" value="RE74312P"/>
    <property type="match status" value="1"/>
</dbReference>
<evidence type="ECO:0000256" key="16">
    <source>
        <dbReference type="PIRSR" id="PIRSR606687-2"/>
    </source>
</evidence>
<keyword evidence="4 19" id="KW-0813">Transport</keyword>
<dbReference type="EMBL" id="CAJOBO010002249">
    <property type="protein sequence ID" value="CAF4440221.1"/>
    <property type="molecule type" value="Genomic_DNA"/>
</dbReference>
<dbReference type="EMBL" id="CAJOBR010002327">
    <property type="protein sequence ID" value="CAF4674035.1"/>
    <property type="molecule type" value="Genomic_DNA"/>
</dbReference>
<dbReference type="AlphaFoldDB" id="A0A818PI39"/>
<dbReference type="Pfam" id="PF00025">
    <property type="entry name" value="Arf"/>
    <property type="match status" value="1"/>
</dbReference>
<evidence type="ECO:0000313" key="20">
    <source>
        <dbReference type="EMBL" id="CAF3362847.1"/>
    </source>
</evidence>
<dbReference type="Proteomes" id="UP000663851">
    <property type="component" value="Unassembled WGS sequence"/>
</dbReference>
<dbReference type="PROSITE" id="PS51422">
    <property type="entry name" value="SAR1"/>
    <property type="match status" value="1"/>
</dbReference>
<dbReference type="NCBIfam" id="TIGR00231">
    <property type="entry name" value="small_GTP"/>
    <property type="match status" value="1"/>
</dbReference>
<proteinExistence type="inferred from homology"/>
<feature type="binding site" evidence="16">
    <location>
        <position position="130"/>
    </location>
    <ligand>
        <name>GTP</name>
        <dbReference type="ChEBI" id="CHEBI:37565"/>
    </ligand>
</feature>
<evidence type="ECO:0000313" key="31">
    <source>
        <dbReference type="Proteomes" id="UP000663873"/>
    </source>
</evidence>
<evidence type="ECO:0000256" key="3">
    <source>
        <dbReference type="ARBA" id="ARBA00011984"/>
    </source>
</evidence>
<evidence type="ECO:0000313" key="29">
    <source>
        <dbReference type="EMBL" id="CAF4752079.1"/>
    </source>
</evidence>
<sequence>MSFLWDWFTSILTSFGLHKKSGKLVFLGLDNAGKTTLLHMLKDDRLAQHVPTLHPTSEELVIGNMKFTTFDLGGHAQARRVWKDYFPAVDSVVFLVDAADRNRLDETKAELDSLLTDEQVANAPILILGNKIDLPGAASEQELRYILGISTATTGKGVVPRSSFNVRPMEVFMCSVLRREGYGEAFRWLSQYL</sequence>
<feature type="binding site" evidence="18">
    <location>
        <position position="35"/>
    </location>
    <ligand>
        <name>Mg(2+)</name>
        <dbReference type="ChEBI" id="CHEBI:18420"/>
    </ligand>
</feature>
<dbReference type="FunFam" id="3.40.50.300:FF:000161">
    <property type="entry name" value="Small COPII coat GTPase"/>
    <property type="match status" value="1"/>
</dbReference>
<dbReference type="EMBL" id="CAJNYT010000660">
    <property type="protein sequence ID" value="CAF3362847.1"/>
    <property type="molecule type" value="Genomic_DNA"/>
</dbReference>
<comment type="similarity">
    <text evidence="2 19">Belongs to the small GTPase superfamily. SAR1 family.</text>
</comment>
<keyword evidence="15" id="KW-0460">Magnesium</keyword>
<feature type="binding site" evidence="16">
    <location>
        <position position="31"/>
    </location>
    <ligand>
        <name>GTP</name>
        <dbReference type="ChEBI" id="CHEBI:37565"/>
    </ligand>
</feature>
<evidence type="ECO:0000256" key="10">
    <source>
        <dbReference type="ARBA" id="ARBA00023034"/>
    </source>
</evidence>
<evidence type="ECO:0000256" key="19">
    <source>
        <dbReference type="RuleBase" id="RU003926"/>
    </source>
</evidence>
<accession>A0A818PI39</accession>
<feature type="binding site" evidence="18">
    <location>
        <position position="52"/>
    </location>
    <ligand>
        <name>Mg(2+)</name>
        <dbReference type="ChEBI" id="CHEBI:18420"/>
    </ligand>
</feature>
<protein>
    <recommendedName>
        <fullName evidence="3">small monomeric GTPase</fullName>
        <ecNumber evidence="3">3.6.5.2</ecNumber>
    </recommendedName>
</protein>
<evidence type="ECO:0000256" key="11">
    <source>
        <dbReference type="ARBA" id="ARBA00023134"/>
    </source>
</evidence>
<evidence type="ECO:0000256" key="6">
    <source>
        <dbReference type="ARBA" id="ARBA00022801"/>
    </source>
</evidence>
<dbReference type="InterPro" id="IPR006687">
    <property type="entry name" value="Small_GTPase_SAR1"/>
</dbReference>
<keyword evidence="10 19" id="KW-0333">Golgi apparatus</keyword>
<dbReference type="GO" id="GO:0003925">
    <property type="term" value="F:G protein activity"/>
    <property type="evidence" value="ECO:0007669"/>
    <property type="project" value="UniProtKB-EC"/>
</dbReference>
<feature type="binding site" evidence="16">
    <location>
        <position position="33"/>
    </location>
    <ligand>
        <name>GTP</name>
        <dbReference type="ChEBI" id="CHEBI:37565"/>
    </ligand>
</feature>
<dbReference type="PRINTS" id="PR00328">
    <property type="entry name" value="SAR1GTPBP"/>
</dbReference>
<dbReference type="Proteomes" id="UP000663862">
    <property type="component" value="Unassembled WGS sequence"/>
</dbReference>
<dbReference type="Proteomes" id="UP000663838">
    <property type="component" value="Unassembled WGS sequence"/>
</dbReference>
<dbReference type="InterPro" id="IPR027417">
    <property type="entry name" value="P-loop_NTPase"/>
</dbReference>
<feature type="binding site" evidence="16">
    <location>
        <position position="176"/>
    </location>
    <ligand>
        <name>GTP</name>
        <dbReference type="ChEBI" id="CHEBI:37565"/>
    </ligand>
</feature>
<evidence type="ECO:0000313" key="26">
    <source>
        <dbReference type="EMBL" id="CAF4440221.1"/>
    </source>
</evidence>
<evidence type="ECO:0000313" key="22">
    <source>
        <dbReference type="EMBL" id="CAF3395538.1"/>
    </source>
</evidence>
<evidence type="ECO:0000313" key="21">
    <source>
        <dbReference type="EMBL" id="CAF3378794.1"/>
    </source>
</evidence>
<evidence type="ECO:0000256" key="13">
    <source>
        <dbReference type="ARBA" id="ARBA00037843"/>
    </source>
</evidence>
<evidence type="ECO:0000256" key="5">
    <source>
        <dbReference type="ARBA" id="ARBA00022741"/>
    </source>
</evidence>
<evidence type="ECO:0000256" key="7">
    <source>
        <dbReference type="ARBA" id="ARBA00022824"/>
    </source>
</evidence>
<evidence type="ECO:0000313" key="24">
    <source>
        <dbReference type="EMBL" id="CAF3625447.1"/>
    </source>
</evidence>
<keyword evidence="9 19" id="KW-0653">Protein transport</keyword>
<keyword evidence="8 19" id="KW-0931">ER-Golgi transport</keyword>
<dbReference type="Proteomes" id="UP000663833">
    <property type="component" value="Unassembled WGS sequence"/>
</dbReference>
<dbReference type="Proteomes" id="UP000663848">
    <property type="component" value="Unassembled WGS sequence"/>
</dbReference>
<dbReference type="Gene3D" id="3.40.50.300">
    <property type="entry name" value="P-loop containing nucleotide triphosphate hydrolases"/>
    <property type="match status" value="1"/>
</dbReference>
<evidence type="ECO:0000313" key="23">
    <source>
        <dbReference type="EMBL" id="CAF3528257.1"/>
    </source>
</evidence>
<feature type="binding site" evidence="16">
    <location>
        <position position="133"/>
    </location>
    <ligand>
        <name>GTP</name>
        <dbReference type="ChEBI" id="CHEBI:37565"/>
    </ligand>
</feature>
<feature type="binding site" evidence="16">
    <location>
        <position position="34"/>
    </location>
    <ligand>
        <name>GTP</name>
        <dbReference type="ChEBI" id="CHEBI:37565"/>
    </ligand>
</feature>
<feature type="binding site" evidence="16">
    <location>
        <position position="131"/>
    </location>
    <ligand>
        <name>GTP</name>
        <dbReference type="ChEBI" id="CHEBI:37565"/>
    </ligand>
</feature>
<evidence type="ECO:0000313" key="27">
    <source>
        <dbReference type="EMBL" id="CAF4488663.1"/>
    </source>
</evidence>
<evidence type="ECO:0000256" key="9">
    <source>
        <dbReference type="ARBA" id="ARBA00022927"/>
    </source>
</evidence>
<dbReference type="EMBL" id="CAJNYU010002277">
    <property type="protein sequence ID" value="CAF3528257.1"/>
    <property type="molecule type" value="Genomic_DNA"/>
</dbReference>
<comment type="subcellular location">
    <subcellularLocation>
        <location evidence="1">Endoplasmic reticulum membrane</location>
        <topology evidence="1">Peripheral membrane protein</topology>
    </subcellularLocation>
    <subcellularLocation>
        <location evidence="13">Golgi apparatus</location>
        <location evidence="13">Golgi stack membrane</location>
        <topology evidence="13">Peripheral membrane protein</topology>
    </subcellularLocation>
</comment>
<dbReference type="Proteomes" id="UP000663869">
    <property type="component" value="Unassembled WGS sequence"/>
</dbReference>
<dbReference type="GO" id="GO:0032580">
    <property type="term" value="C:Golgi cisterna membrane"/>
    <property type="evidence" value="ECO:0007669"/>
    <property type="project" value="UniProtKB-SubCell"/>
</dbReference>
<keyword evidence="5 16" id="KW-0547">Nucleotide-binding</keyword>
<evidence type="ECO:0000313" key="25">
    <source>
        <dbReference type="EMBL" id="CAF4295803.1"/>
    </source>
</evidence>
<evidence type="ECO:0000256" key="12">
    <source>
        <dbReference type="ARBA" id="ARBA00023136"/>
    </source>
</evidence>
<feature type="binding site" evidence="15">
    <location>
        <position position="30"/>
    </location>
    <ligand>
        <name>Mg(2+)</name>
        <dbReference type="ChEBI" id="CHEBI:18420"/>
    </ligand>
</feature>
<keyword evidence="7 19" id="KW-0256">Endoplasmic reticulum</keyword>
<dbReference type="EMBL" id="CAJNXB010004832">
    <property type="protein sequence ID" value="CAF3395538.1"/>
    <property type="molecule type" value="Genomic_DNA"/>
</dbReference>
<feature type="binding site" evidence="17">
    <location>
        <position position="74"/>
    </location>
    <ligand>
        <name>GTP</name>
        <dbReference type="ChEBI" id="CHEBI:37565"/>
    </ligand>
</feature>
<dbReference type="Proteomes" id="UP000663873">
    <property type="component" value="Unassembled WGS sequence"/>
</dbReference>
<dbReference type="SMART" id="SM00177">
    <property type="entry name" value="ARF"/>
    <property type="match status" value="1"/>
</dbReference>
<keyword evidence="15" id="KW-0479">Metal-binding</keyword>
<keyword evidence="11 17" id="KW-0342">GTP-binding</keyword>
<dbReference type="Proteomes" id="UP000663865">
    <property type="component" value="Unassembled WGS sequence"/>
</dbReference>
<feature type="binding site" evidence="17">
    <location>
        <begin position="28"/>
        <end position="35"/>
    </location>
    <ligand>
        <name>GTP</name>
        <dbReference type="ChEBI" id="CHEBI:37565"/>
    </ligand>
</feature>
<evidence type="ECO:0000256" key="18">
    <source>
        <dbReference type="PIRSR" id="PIRSR606689-2"/>
    </source>
</evidence>
<gene>
    <name evidence="23" type="ORF">FME351_LOCUS18337</name>
    <name evidence="20" type="ORF">GRG538_LOCUS6599</name>
    <name evidence="26" type="ORF">HFQ381_LOCUS23062</name>
    <name evidence="21" type="ORF">KIK155_LOCUS6090</name>
    <name evidence="24" type="ORF">LUA448_LOCUS31648</name>
    <name evidence="28" type="ORF">QYT958_LOCUS16227</name>
    <name evidence="22" type="ORF">TIS948_LOCUS27236</name>
    <name evidence="29" type="ORF">TOA249_LOCUS20446</name>
    <name evidence="27" type="ORF">TSG867_LOCUS20132</name>
    <name evidence="25" type="ORF">UJA718_LOCUS12316</name>
</gene>
<evidence type="ECO:0000256" key="1">
    <source>
        <dbReference type="ARBA" id="ARBA00004406"/>
    </source>
</evidence>
<feature type="binding site" evidence="16">
    <location>
        <position position="36"/>
    </location>
    <ligand>
        <name>GTP</name>
        <dbReference type="ChEBI" id="CHEBI:37565"/>
    </ligand>
</feature>
<reference evidence="24" key="1">
    <citation type="submission" date="2021-02" db="EMBL/GenBank/DDBJ databases">
        <authorList>
            <person name="Nowell W R."/>
        </authorList>
    </citation>
    <scope>NUCLEOTIDE SEQUENCE</scope>
</reference>
<dbReference type="PROSITE" id="PS51417">
    <property type="entry name" value="ARF"/>
    <property type="match status" value="1"/>
</dbReference>
<dbReference type="GO" id="GO:0005525">
    <property type="term" value="F:GTP binding"/>
    <property type="evidence" value="ECO:0007669"/>
    <property type="project" value="UniProtKB-KW"/>
</dbReference>
<dbReference type="OrthoDB" id="15478at2759"/>
<dbReference type="EMBL" id="CAJNYV010000755">
    <property type="protein sequence ID" value="CAF3378794.1"/>
    <property type="molecule type" value="Genomic_DNA"/>
</dbReference>
<dbReference type="Proteomes" id="UP000663872">
    <property type="component" value="Unassembled WGS sequence"/>
</dbReference>
<feature type="binding site" evidence="16">
    <location>
        <position position="35"/>
    </location>
    <ligand>
        <name>GTP</name>
        <dbReference type="ChEBI" id="CHEBI:37565"/>
    </ligand>
</feature>
<name>A0A818PI39_9BILA</name>
<dbReference type="GO" id="GO:0006886">
    <property type="term" value="P:intracellular protein transport"/>
    <property type="evidence" value="ECO:0007669"/>
    <property type="project" value="InterPro"/>
</dbReference>
<dbReference type="GO" id="GO:0046872">
    <property type="term" value="F:metal ion binding"/>
    <property type="evidence" value="ECO:0007669"/>
    <property type="project" value="UniProtKB-KW"/>
</dbReference>
<dbReference type="InterPro" id="IPR006689">
    <property type="entry name" value="Small_GTPase_ARF/SAR"/>
</dbReference>
<evidence type="ECO:0000256" key="17">
    <source>
        <dbReference type="PIRSR" id="PIRSR606689-1"/>
    </source>
</evidence>
<evidence type="ECO:0000256" key="15">
    <source>
        <dbReference type="PIRSR" id="PIRSR606687-1"/>
    </source>
</evidence>
<dbReference type="GO" id="GO:0016192">
    <property type="term" value="P:vesicle-mediated transport"/>
    <property type="evidence" value="ECO:0007669"/>
    <property type="project" value="UniProtKB-KW"/>
</dbReference>
<evidence type="ECO:0000313" key="28">
    <source>
        <dbReference type="EMBL" id="CAF4674035.1"/>
    </source>
</evidence>
<dbReference type="EMBL" id="CAJNYD010004703">
    <property type="protein sequence ID" value="CAF3625447.1"/>
    <property type="molecule type" value="Genomic_DNA"/>
</dbReference>
<dbReference type="InterPro" id="IPR005225">
    <property type="entry name" value="Small_GTP-bd"/>
</dbReference>
<dbReference type="SMART" id="SM00178">
    <property type="entry name" value="SAR"/>
    <property type="match status" value="1"/>
</dbReference>
<dbReference type="GO" id="GO:0005789">
    <property type="term" value="C:endoplasmic reticulum membrane"/>
    <property type="evidence" value="ECO:0007669"/>
    <property type="project" value="UniProtKB-SubCell"/>
</dbReference>
<evidence type="ECO:0000256" key="14">
    <source>
        <dbReference type="ARBA" id="ARBA00047660"/>
    </source>
</evidence>
<dbReference type="EMBL" id="CAJOBQ010001453">
    <property type="protein sequence ID" value="CAF4488663.1"/>
    <property type="molecule type" value="Genomic_DNA"/>
</dbReference>
<dbReference type="Proteomes" id="UP000663825">
    <property type="component" value="Unassembled WGS sequence"/>
</dbReference>
<keyword evidence="12" id="KW-0472">Membrane</keyword>
<evidence type="ECO:0000256" key="2">
    <source>
        <dbReference type="ARBA" id="ARBA00007507"/>
    </source>
</evidence>
<dbReference type="EMBL" id="CAJOBS010001677">
    <property type="protein sequence ID" value="CAF4752079.1"/>
    <property type="molecule type" value="Genomic_DNA"/>
</dbReference>
<keyword evidence="31" id="KW-1185">Reference proteome</keyword>
<evidence type="ECO:0000256" key="8">
    <source>
        <dbReference type="ARBA" id="ARBA00022892"/>
    </source>
</evidence>
<evidence type="ECO:0000256" key="4">
    <source>
        <dbReference type="ARBA" id="ARBA00022448"/>
    </source>
</evidence>
<dbReference type="EMBL" id="CAJOBP010001586">
    <property type="protein sequence ID" value="CAF4295803.1"/>
    <property type="molecule type" value="Genomic_DNA"/>
</dbReference>
<dbReference type="EC" id="3.6.5.2" evidence="3"/>
<keyword evidence="6" id="KW-0378">Hydrolase</keyword>
<feature type="binding site" evidence="16">
    <location>
        <position position="177"/>
    </location>
    <ligand>
        <name>GTP</name>
        <dbReference type="ChEBI" id="CHEBI:37565"/>
    </ligand>
</feature>
<comment type="caution">
    <text evidence="24">The sequence shown here is derived from an EMBL/GenBank/DDBJ whole genome shotgun (WGS) entry which is preliminary data.</text>
</comment>
<organism evidence="24 30">
    <name type="scientific">Rotaria socialis</name>
    <dbReference type="NCBI Taxonomy" id="392032"/>
    <lineage>
        <taxon>Eukaryota</taxon>
        <taxon>Metazoa</taxon>
        <taxon>Spiralia</taxon>
        <taxon>Gnathifera</taxon>
        <taxon>Rotifera</taxon>
        <taxon>Eurotatoria</taxon>
        <taxon>Bdelloidea</taxon>
        <taxon>Philodinida</taxon>
        <taxon>Philodinidae</taxon>
        <taxon>Rotaria</taxon>
    </lineage>
</organism>
<dbReference type="SUPFAM" id="SSF52540">
    <property type="entry name" value="P-loop containing nucleoside triphosphate hydrolases"/>
    <property type="match status" value="1"/>
</dbReference>
<feature type="binding site" evidence="17">
    <location>
        <begin position="130"/>
        <end position="133"/>
    </location>
    <ligand>
        <name>GTP</name>
        <dbReference type="ChEBI" id="CHEBI:37565"/>
    </ligand>
</feature>